<dbReference type="EMBL" id="JADBGQ010000008">
    <property type="protein sequence ID" value="KAG5386242.1"/>
    <property type="molecule type" value="Genomic_DNA"/>
</dbReference>
<keyword evidence="2" id="KW-1185">Reference proteome</keyword>
<sequence length="60" mass="6875">MKFRELIITEAKSVTERFFQVSSLSLSLSFVFFLQKPISPQIQLLSRVSRLPSDLSEANN</sequence>
<evidence type="ECO:0000313" key="2">
    <source>
        <dbReference type="Proteomes" id="UP000823674"/>
    </source>
</evidence>
<proteinExistence type="predicted"/>
<dbReference type="Proteomes" id="UP000823674">
    <property type="component" value="Chromosome A09"/>
</dbReference>
<organism evidence="1 2">
    <name type="scientific">Brassica rapa subsp. trilocularis</name>
    <dbReference type="NCBI Taxonomy" id="1813537"/>
    <lineage>
        <taxon>Eukaryota</taxon>
        <taxon>Viridiplantae</taxon>
        <taxon>Streptophyta</taxon>
        <taxon>Embryophyta</taxon>
        <taxon>Tracheophyta</taxon>
        <taxon>Spermatophyta</taxon>
        <taxon>Magnoliopsida</taxon>
        <taxon>eudicotyledons</taxon>
        <taxon>Gunneridae</taxon>
        <taxon>Pentapetalae</taxon>
        <taxon>rosids</taxon>
        <taxon>malvids</taxon>
        <taxon>Brassicales</taxon>
        <taxon>Brassicaceae</taxon>
        <taxon>Brassiceae</taxon>
        <taxon>Brassica</taxon>
    </lineage>
</organism>
<protein>
    <submittedName>
        <fullName evidence="1">Uncharacterized protein</fullName>
    </submittedName>
</protein>
<evidence type="ECO:0000313" key="1">
    <source>
        <dbReference type="EMBL" id="KAG5386242.1"/>
    </source>
</evidence>
<reference evidence="1 2" key="1">
    <citation type="submission" date="2021-03" db="EMBL/GenBank/DDBJ databases">
        <authorList>
            <person name="King G.J."/>
            <person name="Bancroft I."/>
            <person name="Baten A."/>
            <person name="Bloomfield J."/>
            <person name="Borpatragohain P."/>
            <person name="He Z."/>
            <person name="Irish N."/>
            <person name="Irwin J."/>
            <person name="Liu K."/>
            <person name="Mauleon R.P."/>
            <person name="Moore J."/>
            <person name="Morris R."/>
            <person name="Ostergaard L."/>
            <person name="Wang B."/>
            <person name="Wells R."/>
        </authorList>
    </citation>
    <scope>NUCLEOTIDE SEQUENCE [LARGE SCALE GENOMIC DNA]</scope>
    <source>
        <strain evidence="1">R-o-18</strain>
        <tissue evidence="1">Leaf</tissue>
    </source>
</reference>
<gene>
    <name evidence="1" type="primary">A09p062390.1_BraROA</name>
    <name evidence="1" type="ORF">IGI04_037712</name>
</gene>
<comment type="caution">
    <text evidence="1">The sequence shown here is derived from an EMBL/GenBank/DDBJ whole genome shotgun (WGS) entry which is preliminary data.</text>
</comment>
<accession>A0ABQ7LI77</accession>
<name>A0ABQ7LI77_BRACM</name>